<evidence type="ECO:0000313" key="1">
    <source>
        <dbReference type="EMBL" id="GGA71456.1"/>
    </source>
</evidence>
<dbReference type="AlphaFoldDB" id="A0A916RXD9"/>
<protein>
    <recommendedName>
        <fullName evidence="3">DUF4292 domain-containing protein</fullName>
    </recommendedName>
</protein>
<accession>A0A916RXD9</accession>
<dbReference type="Gene3D" id="2.50.20.10">
    <property type="entry name" value="Lipoprotein localisation LolA/LolB/LppX"/>
    <property type="match status" value="1"/>
</dbReference>
<reference evidence="1" key="1">
    <citation type="journal article" date="2014" name="Int. J. Syst. Evol. Microbiol.">
        <title>Complete genome sequence of Corynebacterium casei LMG S-19264T (=DSM 44701T), isolated from a smear-ripened cheese.</title>
        <authorList>
            <consortium name="US DOE Joint Genome Institute (JGI-PGF)"/>
            <person name="Walter F."/>
            <person name="Albersmeier A."/>
            <person name="Kalinowski J."/>
            <person name="Ruckert C."/>
        </authorList>
    </citation>
    <scope>NUCLEOTIDE SEQUENCE</scope>
    <source>
        <strain evidence="1">CGMCC 1.15447</strain>
    </source>
</reference>
<dbReference type="InterPro" id="IPR025634">
    <property type="entry name" value="DUF4292"/>
</dbReference>
<dbReference type="EMBL" id="BMJB01000001">
    <property type="protein sequence ID" value="GGA71456.1"/>
    <property type="molecule type" value="Genomic_DNA"/>
</dbReference>
<gene>
    <name evidence="1" type="ORF">GCM10011507_23880</name>
</gene>
<name>A0A916RXD9_9BACT</name>
<dbReference type="Pfam" id="PF14125">
    <property type="entry name" value="DUF4292"/>
    <property type="match status" value="1"/>
</dbReference>
<dbReference type="PROSITE" id="PS51257">
    <property type="entry name" value="PROKAR_LIPOPROTEIN"/>
    <property type="match status" value="1"/>
</dbReference>
<dbReference type="Proteomes" id="UP000648801">
    <property type="component" value="Unassembled WGS sequence"/>
</dbReference>
<evidence type="ECO:0000313" key="2">
    <source>
        <dbReference type="Proteomes" id="UP000648801"/>
    </source>
</evidence>
<reference evidence="1" key="2">
    <citation type="submission" date="2020-09" db="EMBL/GenBank/DDBJ databases">
        <authorList>
            <person name="Sun Q."/>
            <person name="Zhou Y."/>
        </authorList>
    </citation>
    <scope>NUCLEOTIDE SEQUENCE</scope>
    <source>
        <strain evidence="1">CGMCC 1.15447</strain>
    </source>
</reference>
<comment type="caution">
    <text evidence="1">The sequence shown here is derived from an EMBL/GenBank/DDBJ whole genome shotgun (WGS) entry which is preliminary data.</text>
</comment>
<keyword evidence="2" id="KW-1185">Reference proteome</keyword>
<sequence>MNFVQMRIRQAFAAGLLGLAPALTGCLTHTHAVVKTRLPSVVMSTSLDQLALEINQRFDSIQSMNAAVEISASTGGNLQGKVTETTSLRGYILMRKPADLRVLLLVPVVGTRAIDMVTDGTNFKLLIPSRHEAMVGTNEVTHPSKNGLENLRPVVFFDSMFVQGPASNQIISMTSDTRIVDEGKKKHDLVEEPAYAVQILDQPQGQHAHTLRVIHISSMDLLPYQQDIYDAAGNISTKAFYSDYQYFNNTPFPMHIKIERPQDHYGLDVVITKLTLNQKLDDDQFELKIPEGYPVQTMK</sequence>
<evidence type="ECO:0008006" key="3">
    <source>
        <dbReference type="Google" id="ProtNLM"/>
    </source>
</evidence>
<organism evidence="1 2">
    <name type="scientific">Edaphobacter acidisoli</name>
    <dbReference type="NCBI Taxonomy" id="2040573"/>
    <lineage>
        <taxon>Bacteria</taxon>
        <taxon>Pseudomonadati</taxon>
        <taxon>Acidobacteriota</taxon>
        <taxon>Terriglobia</taxon>
        <taxon>Terriglobales</taxon>
        <taxon>Acidobacteriaceae</taxon>
        <taxon>Edaphobacter</taxon>
    </lineage>
</organism>
<proteinExistence type="predicted"/>